<dbReference type="Pfam" id="PF13426">
    <property type="entry name" value="PAS_9"/>
    <property type="match status" value="1"/>
</dbReference>
<evidence type="ECO:0000259" key="1">
    <source>
        <dbReference type="Pfam" id="PF13426"/>
    </source>
</evidence>
<dbReference type="RefSeq" id="WP_089762302.1">
    <property type="nucleotide sequence ID" value="NZ_FNGO01000040.1"/>
</dbReference>
<dbReference type="STRING" id="321763.SAMN04488692_1402"/>
<dbReference type="CDD" id="cd00130">
    <property type="entry name" value="PAS"/>
    <property type="match status" value="1"/>
</dbReference>
<dbReference type="InterPro" id="IPR000014">
    <property type="entry name" value="PAS"/>
</dbReference>
<proteinExistence type="predicted"/>
<organism evidence="2 3">
    <name type="scientific">Halarsenatibacter silvermanii</name>
    <dbReference type="NCBI Taxonomy" id="321763"/>
    <lineage>
        <taxon>Bacteria</taxon>
        <taxon>Bacillati</taxon>
        <taxon>Bacillota</taxon>
        <taxon>Clostridia</taxon>
        <taxon>Halanaerobiales</taxon>
        <taxon>Halarsenatibacteraceae</taxon>
        <taxon>Halarsenatibacter</taxon>
    </lineage>
</organism>
<dbReference type="OrthoDB" id="9759476at2"/>
<accession>A0A1G9TJ97</accession>
<dbReference type="SUPFAM" id="SSF55785">
    <property type="entry name" value="PYP-like sensor domain (PAS domain)"/>
    <property type="match status" value="1"/>
</dbReference>
<protein>
    <submittedName>
        <fullName evidence="2">PAS domain-containing protein</fullName>
    </submittedName>
</protein>
<evidence type="ECO:0000313" key="3">
    <source>
        <dbReference type="Proteomes" id="UP000199476"/>
    </source>
</evidence>
<dbReference type="EMBL" id="FNGO01000040">
    <property type="protein sequence ID" value="SDM47235.1"/>
    <property type="molecule type" value="Genomic_DNA"/>
</dbReference>
<name>A0A1G9TJ97_9FIRM</name>
<gene>
    <name evidence="2" type="ORF">SAMN04488692_1402</name>
</gene>
<dbReference type="InterPro" id="IPR035965">
    <property type="entry name" value="PAS-like_dom_sf"/>
</dbReference>
<feature type="domain" description="PAS" evidence="1">
    <location>
        <begin position="16"/>
        <end position="70"/>
    </location>
</feature>
<keyword evidence="3" id="KW-1185">Reference proteome</keyword>
<sequence length="98" mass="11501">MKNFENIVLNNLGEIIIYMSPDFRIEWCNQKALEYFGSSMDELKGKYCYEKWGLNDYCDTCPVQQVKNNREIASSVIEKPDGSYWKMKGIPDITEENE</sequence>
<evidence type="ECO:0000313" key="2">
    <source>
        <dbReference type="EMBL" id="SDM47235.1"/>
    </source>
</evidence>
<dbReference type="Proteomes" id="UP000199476">
    <property type="component" value="Unassembled WGS sequence"/>
</dbReference>
<reference evidence="2 3" key="1">
    <citation type="submission" date="2016-10" db="EMBL/GenBank/DDBJ databases">
        <authorList>
            <person name="de Groot N.N."/>
        </authorList>
    </citation>
    <scope>NUCLEOTIDE SEQUENCE [LARGE SCALE GENOMIC DNA]</scope>
    <source>
        <strain evidence="2 3">SLAS-1</strain>
    </source>
</reference>
<dbReference type="AlphaFoldDB" id="A0A1G9TJ97"/>
<dbReference type="Gene3D" id="3.30.450.20">
    <property type="entry name" value="PAS domain"/>
    <property type="match status" value="1"/>
</dbReference>